<name>A0A8S3QC98_MYTED</name>
<evidence type="ECO:0000313" key="1">
    <source>
        <dbReference type="EMBL" id="CAG2194446.1"/>
    </source>
</evidence>
<proteinExistence type="predicted"/>
<dbReference type="Proteomes" id="UP000683360">
    <property type="component" value="Unassembled WGS sequence"/>
</dbReference>
<reference evidence="1" key="1">
    <citation type="submission" date="2021-03" db="EMBL/GenBank/DDBJ databases">
        <authorList>
            <person name="Bekaert M."/>
        </authorList>
    </citation>
    <scope>NUCLEOTIDE SEQUENCE</scope>
</reference>
<dbReference type="OrthoDB" id="6078042at2759"/>
<sequence length="197" mass="23444">MEKFDIIVRPINDPNTDVVYMPCMIETVTIDKVIADIGAKDWKKTSWFYLEFDFLPPSYFNHILACFVKEMKLWTKKDNQLCIYRNIGLFDINEEFTKVLIVCLSTNSIGMQVRQWKGEDCYSNIKDKLIDLVHSMKLRYRMNILYKKKFKCSNGIYYTTEGRVDYDTLLRSSEYNCLEHAMIHSTKEIYRSWITVC</sequence>
<comment type="caution">
    <text evidence="1">The sequence shown here is derived from an EMBL/GenBank/DDBJ whole genome shotgun (WGS) entry which is preliminary data.</text>
</comment>
<dbReference type="EMBL" id="CAJPWZ010000479">
    <property type="protein sequence ID" value="CAG2194446.1"/>
    <property type="molecule type" value="Genomic_DNA"/>
</dbReference>
<protein>
    <submittedName>
        <fullName evidence="1">Uncharacterized protein</fullName>
    </submittedName>
</protein>
<evidence type="ECO:0000313" key="2">
    <source>
        <dbReference type="Proteomes" id="UP000683360"/>
    </source>
</evidence>
<dbReference type="AlphaFoldDB" id="A0A8S3QC98"/>
<accession>A0A8S3QC98</accession>
<gene>
    <name evidence="1" type="ORF">MEDL_9470</name>
</gene>
<keyword evidence="2" id="KW-1185">Reference proteome</keyword>
<organism evidence="1 2">
    <name type="scientific">Mytilus edulis</name>
    <name type="common">Blue mussel</name>
    <dbReference type="NCBI Taxonomy" id="6550"/>
    <lineage>
        <taxon>Eukaryota</taxon>
        <taxon>Metazoa</taxon>
        <taxon>Spiralia</taxon>
        <taxon>Lophotrochozoa</taxon>
        <taxon>Mollusca</taxon>
        <taxon>Bivalvia</taxon>
        <taxon>Autobranchia</taxon>
        <taxon>Pteriomorphia</taxon>
        <taxon>Mytilida</taxon>
        <taxon>Mytiloidea</taxon>
        <taxon>Mytilidae</taxon>
        <taxon>Mytilinae</taxon>
        <taxon>Mytilus</taxon>
    </lineage>
</organism>